<accession>A0ABY4CGH5</accession>
<feature type="domain" description="Peptidase metallopeptidase" evidence="7">
    <location>
        <begin position="28"/>
        <end position="190"/>
    </location>
</feature>
<keyword evidence="4" id="KW-0862">Zinc</keyword>
<evidence type="ECO:0000313" key="8">
    <source>
        <dbReference type="EMBL" id="UOF02668.1"/>
    </source>
</evidence>
<keyword evidence="3" id="KW-0378">Hydrolase</keyword>
<feature type="signal peptide" evidence="6">
    <location>
        <begin position="1"/>
        <end position="18"/>
    </location>
</feature>
<keyword evidence="2" id="KW-0479">Metal-binding</keyword>
<name>A0ABY4CGH5_9BACT</name>
<keyword evidence="5" id="KW-0472">Membrane</keyword>
<dbReference type="EMBL" id="CP093442">
    <property type="protein sequence ID" value="UOF02668.1"/>
    <property type="molecule type" value="Genomic_DNA"/>
</dbReference>
<sequence length="241" mass="25462">MKPVLGLFLLLLTPSAQAFTLMLSSNSNMYGWASSNVKLDVNTANCPAGIDVPGIISEAAEVWNNVPTSNVKVSYGTSTTSTTYGNPTTVYCDTNFPGDQDSIPGAASIQTIGGVISGGALILNASSGAANIATFDREKLLIILAHEIGHILGLGHSGDSTALMYYDATLKTSLGLAQDDMDGMSYLYPKDELSGDPIMGCGLVKQNPPTNGSTMWWACLALLLPLLIYSKLRFKLSQTRS</sequence>
<dbReference type="SMART" id="SM00235">
    <property type="entry name" value="ZnMc"/>
    <property type="match status" value="1"/>
</dbReference>
<feature type="transmembrane region" description="Helical" evidence="5">
    <location>
        <begin position="215"/>
        <end position="232"/>
    </location>
</feature>
<proteinExistence type="predicted"/>
<evidence type="ECO:0000256" key="3">
    <source>
        <dbReference type="ARBA" id="ARBA00022801"/>
    </source>
</evidence>
<evidence type="ECO:0000256" key="4">
    <source>
        <dbReference type="ARBA" id="ARBA00022833"/>
    </source>
</evidence>
<dbReference type="InterPro" id="IPR024079">
    <property type="entry name" value="MetalloPept_cat_dom_sf"/>
</dbReference>
<feature type="chain" id="PRO_5045974972" evidence="6">
    <location>
        <begin position="19"/>
        <end position="241"/>
    </location>
</feature>
<dbReference type="RefSeq" id="WP_243540415.1">
    <property type="nucleotide sequence ID" value="NZ_CP093442.1"/>
</dbReference>
<keyword evidence="5" id="KW-0812">Transmembrane</keyword>
<dbReference type="InterPro" id="IPR021190">
    <property type="entry name" value="Pept_M10A"/>
</dbReference>
<dbReference type="Proteomes" id="UP000830116">
    <property type="component" value="Chromosome"/>
</dbReference>
<evidence type="ECO:0000256" key="5">
    <source>
        <dbReference type="SAM" id="Phobius"/>
    </source>
</evidence>
<protein>
    <submittedName>
        <fullName evidence="8">M10 family metallopeptidase domain-containing protein</fullName>
    </submittedName>
</protein>
<dbReference type="Pfam" id="PF00413">
    <property type="entry name" value="Peptidase_M10"/>
    <property type="match status" value="1"/>
</dbReference>
<evidence type="ECO:0000256" key="6">
    <source>
        <dbReference type="SAM" id="SignalP"/>
    </source>
</evidence>
<reference evidence="8" key="1">
    <citation type="submission" date="2022-03" db="EMBL/GenBank/DDBJ databases">
        <title>Genome Identification and Characterization of new species Bdellovibrio reynosense LBG001 sp. nov. from a Mexico soil sample.</title>
        <authorList>
            <person name="Camilli A."/>
            <person name="Ajao Y."/>
            <person name="Guo X."/>
        </authorList>
    </citation>
    <scope>NUCLEOTIDE SEQUENCE</scope>
    <source>
        <strain evidence="8">LBG001</strain>
    </source>
</reference>
<evidence type="ECO:0000256" key="1">
    <source>
        <dbReference type="ARBA" id="ARBA00022670"/>
    </source>
</evidence>
<organism evidence="8 9">
    <name type="scientific">Bdellovibrio reynosensis</name>
    <dbReference type="NCBI Taxonomy" id="2835041"/>
    <lineage>
        <taxon>Bacteria</taxon>
        <taxon>Pseudomonadati</taxon>
        <taxon>Bdellovibrionota</taxon>
        <taxon>Bdellovibrionia</taxon>
        <taxon>Bdellovibrionales</taxon>
        <taxon>Pseudobdellovibrionaceae</taxon>
        <taxon>Bdellovibrio</taxon>
    </lineage>
</organism>
<evidence type="ECO:0000259" key="7">
    <source>
        <dbReference type="SMART" id="SM00235"/>
    </source>
</evidence>
<keyword evidence="5" id="KW-1133">Transmembrane helix</keyword>
<dbReference type="InterPro" id="IPR001818">
    <property type="entry name" value="Pept_M10_metallopeptidase"/>
</dbReference>
<dbReference type="InterPro" id="IPR006026">
    <property type="entry name" value="Peptidase_Metallo"/>
</dbReference>
<dbReference type="Gene3D" id="3.40.390.10">
    <property type="entry name" value="Collagenase (Catalytic Domain)"/>
    <property type="match status" value="1"/>
</dbReference>
<evidence type="ECO:0000313" key="9">
    <source>
        <dbReference type="Proteomes" id="UP000830116"/>
    </source>
</evidence>
<keyword evidence="6" id="KW-0732">Signal</keyword>
<gene>
    <name evidence="8" type="ORF">MNR06_06860</name>
</gene>
<keyword evidence="1" id="KW-0645">Protease</keyword>
<evidence type="ECO:0000256" key="2">
    <source>
        <dbReference type="ARBA" id="ARBA00022723"/>
    </source>
</evidence>
<dbReference type="PRINTS" id="PR00138">
    <property type="entry name" value="MATRIXIN"/>
</dbReference>
<keyword evidence="9" id="KW-1185">Reference proteome</keyword>
<dbReference type="SUPFAM" id="SSF55486">
    <property type="entry name" value="Metalloproteases ('zincins'), catalytic domain"/>
    <property type="match status" value="1"/>
</dbReference>